<keyword evidence="3" id="KW-1185">Reference proteome</keyword>
<evidence type="ECO:0000256" key="1">
    <source>
        <dbReference type="SAM" id="MobiDB-lite"/>
    </source>
</evidence>
<organism evidence="2 3">
    <name type="scientific">Colletotrichum nymphaeae SA-01</name>
    <dbReference type="NCBI Taxonomy" id="1460502"/>
    <lineage>
        <taxon>Eukaryota</taxon>
        <taxon>Fungi</taxon>
        <taxon>Dikarya</taxon>
        <taxon>Ascomycota</taxon>
        <taxon>Pezizomycotina</taxon>
        <taxon>Sordariomycetes</taxon>
        <taxon>Hypocreomycetidae</taxon>
        <taxon>Glomerellales</taxon>
        <taxon>Glomerellaceae</taxon>
        <taxon>Colletotrichum</taxon>
        <taxon>Colletotrichum acutatum species complex</taxon>
    </lineage>
</organism>
<comment type="caution">
    <text evidence="2">The sequence shown here is derived from an EMBL/GenBank/DDBJ whole genome shotgun (WGS) entry which is preliminary data.</text>
</comment>
<evidence type="ECO:0000313" key="3">
    <source>
        <dbReference type="Proteomes" id="UP000070054"/>
    </source>
</evidence>
<accession>A0A135UCD4</accession>
<dbReference type="AlphaFoldDB" id="A0A135UCD4"/>
<protein>
    <submittedName>
        <fullName evidence="2">Uncharacterized protein</fullName>
    </submittedName>
</protein>
<reference evidence="2 3" key="1">
    <citation type="submission" date="2014-02" db="EMBL/GenBank/DDBJ databases">
        <title>The genome sequence of Colletotrichum nymphaeae SA-01.</title>
        <authorList>
            <person name="Baroncelli R."/>
            <person name="Thon M.R."/>
        </authorList>
    </citation>
    <scope>NUCLEOTIDE SEQUENCE [LARGE SCALE GENOMIC DNA]</scope>
    <source>
        <strain evidence="2 3">SA-01</strain>
    </source>
</reference>
<gene>
    <name evidence="2" type="ORF">CNYM01_14304</name>
</gene>
<feature type="compositionally biased region" description="Basic and acidic residues" evidence="1">
    <location>
        <begin position="136"/>
        <end position="149"/>
    </location>
</feature>
<evidence type="ECO:0000313" key="2">
    <source>
        <dbReference type="EMBL" id="KXH58057.1"/>
    </source>
</evidence>
<proteinExistence type="predicted"/>
<feature type="region of interest" description="Disordered" evidence="1">
    <location>
        <begin position="60"/>
        <end position="149"/>
    </location>
</feature>
<dbReference type="EMBL" id="JEMN01000714">
    <property type="protein sequence ID" value="KXH58057.1"/>
    <property type="molecule type" value="Genomic_DNA"/>
</dbReference>
<dbReference type="Proteomes" id="UP000070054">
    <property type="component" value="Unassembled WGS sequence"/>
</dbReference>
<name>A0A135UCD4_9PEZI</name>
<sequence length="149" mass="16770">MKPHDLMAPVAHTIKKGADKIICMLNAASASHLKSGDTSTDKRHTDLWRFAKDWWNHIGWHQKPKQPSDSRGRSMHMLQVSTKPCGPPLNLRLRPSRLRHFLQAAPPPWPPTADAATPVRERFFPSPPPPTPPSHDAFRPKSDCDASMH</sequence>